<keyword evidence="4" id="KW-1185">Reference proteome</keyword>
<comment type="caution">
    <text evidence="3">The sequence shown here is derived from an EMBL/GenBank/DDBJ whole genome shotgun (WGS) entry which is preliminary data.</text>
</comment>
<dbReference type="EMBL" id="JBHSQW010000044">
    <property type="protein sequence ID" value="MFC5996716.1"/>
    <property type="molecule type" value="Genomic_DNA"/>
</dbReference>
<protein>
    <recommendedName>
        <fullName evidence="5">DUF2510 domain-containing protein</fullName>
    </recommendedName>
</protein>
<name>A0ABW1J768_9PSEU</name>
<gene>
    <name evidence="3" type="ORF">ACFQE5_21135</name>
</gene>
<evidence type="ECO:0000313" key="4">
    <source>
        <dbReference type="Proteomes" id="UP001596302"/>
    </source>
</evidence>
<dbReference type="RefSeq" id="WP_379587521.1">
    <property type="nucleotide sequence ID" value="NZ_JBHSQW010000044.1"/>
</dbReference>
<accession>A0ABW1J768</accession>
<keyword evidence="2" id="KW-1133">Transmembrane helix</keyword>
<evidence type="ECO:0000256" key="1">
    <source>
        <dbReference type="SAM" id="MobiDB-lite"/>
    </source>
</evidence>
<sequence length="78" mass="8427">MSVVETVLIFVVTPLVVCLVIALMVAAPRLARRPRYRVGQPWTYGPVFWTANPEGAGLTPARDEDTGDGEQGGARGSW</sequence>
<evidence type="ECO:0000313" key="3">
    <source>
        <dbReference type="EMBL" id="MFC5996716.1"/>
    </source>
</evidence>
<reference evidence="4" key="1">
    <citation type="journal article" date="2019" name="Int. J. Syst. Evol. Microbiol.">
        <title>The Global Catalogue of Microorganisms (GCM) 10K type strain sequencing project: providing services to taxonomists for standard genome sequencing and annotation.</title>
        <authorList>
            <consortium name="The Broad Institute Genomics Platform"/>
            <consortium name="The Broad Institute Genome Sequencing Center for Infectious Disease"/>
            <person name="Wu L."/>
            <person name="Ma J."/>
        </authorList>
    </citation>
    <scope>NUCLEOTIDE SEQUENCE [LARGE SCALE GENOMIC DNA]</scope>
    <source>
        <strain evidence="4">CCM 8391</strain>
    </source>
</reference>
<feature type="transmembrane region" description="Helical" evidence="2">
    <location>
        <begin position="6"/>
        <end position="27"/>
    </location>
</feature>
<keyword evidence="2" id="KW-0472">Membrane</keyword>
<organism evidence="3 4">
    <name type="scientific">Pseudonocardia hispaniensis</name>
    <dbReference type="NCBI Taxonomy" id="904933"/>
    <lineage>
        <taxon>Bacteria</taxon>
        <taxon>Bacillati</taxon>
        <taxon>Actinomycetota</taxon>
        <taxon>Actinomycetes</taxon>
        <taxon>Pseudonocardiales</taxon>
        <taxon>Pseudonocardiaceae</taxon>
        <taxon>Pseudonocardia</taxon>
    </lineage>
</organism>
<proteinExistence type="predicted"/>
<keyword evidence="2" id="KW-0812">Transmembrane</keyword>
<feature type="compositionally biased region" description="Gly residues" evidence="1">
    <location>
        <begin position="69"/>
        <end position="78"/>
    </location>
</feature>
<dbReference type="Proteomes" id="UP001596302">
    <property type="component" value="Unassembled WGS sequence"/>
</dbReference>
<evidence type="ECO:0008006" key="5">
    <source>
        <dbReference type="Google" id="ProtNLM"/>
    </source>
</evidence>
<evidence type="ECO:0000256" key="2">
    <source>
        <dbReference type="SAM" id="Phobius"/>
    </source>
</evidence>
<feature type="region of interest" description="Disordered" evidence="1">
    <location>
        <begin position="55"/>
        <end position="78"/>
    </location>
</feature>